<dbReference type="OrthoDB" id="23478at2157"/>
<dbReference type="PhylomeDB" id="A9A6J5"/>
<dbReference type="PANTHER" id="PTHR42827">
    <property type="entry name" value="IRON-SULFUR CLUSTER-BINDING PROTEIN-RELATED"/>
    <property type="match status" value="1"/>
</dbReference>
<name>A9A6J5_METM6</name>
<reference evidence="1" key="1">
    <citation type="submission" date="2007-10" db="EMBL/GenBank/DDBJ databases">
        <title>Complete sequence of Methanococcus maripaludis C6.</title>
        <authorList>
            <consortium name="US DOE Joint Genome Institute"/>
            <person name="Copeland A."/>
            <person name="Lucas S."/>
            <person name="Lapidus A."/>
            <person name="Barry K."/>
            <person name="Glavina del Rio T."/>
            <person name="Dalin E."/>
            <person name="Tice H."/>
            <person name="Pitluck S."/>
            <person name="Clum A."/>
            <person name="Schmutz J."/>
            <person name="Larimer F."/>
            <person name="Land M."/>
            <person name="Hauser L."/>
            <person name="Kyrpides N."/>
            <person name="Mikhailova N."/>
            <person name="Sieprawska-Lupa M."/>
            <person name="Whitman W.B."/>
            <person name="Richardson P."/>
        </authorList>
    </citation>
    <scope>NUCLEOTIDE SEQUENCE [LARGE SCALE GENOMIC DNA]</scope>
    <source>
        <strain evidence="1">C6</strain>
    </source>
</reference>
<dbReference type="EMBL" id="CP000867">
    <property type="protein sequence ID" value="ABX01291.1"/>
    <property type="molecule type" value="Genomic_DNA"/>
</dbReference>
<protein>
    <submittedName>
        <fullName evidence="1">4Fe-4S ferredoxin iron-sulfur binding domain protein</fullName>
    </submittedName>
</protein>
<evidence type="ECO:0000313" key="1">
    <source>
        <dbReference type="EMBL" id="ABX01291.1"/>
    </source>
</evidence>
<dbReference type="HOGENOM" id="CLU_061526_0_0_2"/>
<organism evidence="1">
    <name type="scientific">Methanococcus maripaludis (strain C6 / ATCC BAA-1332)</name>
    <dbReference type="NCBI Taxonomy" id="444158"/>
    <lineage>
        <taxon>Archaea</taxon>
        <taxon>Methanobacteriati</taxon>
        <taxon>Methanobacteriota</taxon>
        <taxon>Methanomada group</taxon>
        <taxon>Methanococci</taxon>
        <taxon>Methanococcales</taxon>
        <taxon>Methanococcaceae</taxon>
        <taxon>Methanococcus</taxon>
    </lineage>
</organism>
<gene>
    <name evidence="1" type="ordered locus">MmarC6_0473</name>
</gene>
<sequence length="261" mass="30006">MENLIENIIIDFVKNYSKEHNTKTRWLTPIVGFADSENPEFLELKDIISEKHLTPKEVLSESESVICYFLPFSKEINLGNVKPGLASEDWAISYVETNKMIEKLNDNLSAKLDEMNYKCSKIPKEYKFDKEKLISYWSERHVAKIAGLGTFGINNMLITKKGCNGRFGSLITSAKLKPSEKPDYEYCLYKYNGSCKLCIEKCEKEALKINEFDRKKCHEVCSMNEKVYEKYGVADVCGKCLCNVPCSFKNPSKILHDKLKK</sequence>
<dbReference type="PANTHER" id="PTHR42827:SF1">
    <property type="entry name" value="IRON-SULFUR CLUSTER-BINDING PROTEIN"/>
    <property type="match status" value="1"/>
</dbReference>
<accession>A9A6J5</accession>
<proteinExistence type="predicted"/>
<dbReference type="eggNOG" id="arCOG02740">
    <property type="taxonomic scope" value="Archaea"/>
</dbReference>
<dbReference type="KEGG" id="mmx:MmarC6_0473"/>
<dbReference type="AlphaFoldDB" id="A9A6J5"/>
<dbReference type="STRING" id="444158.MmarC6_0473"/>